<accession>A0AAD3TD07</accession>
<proteinExistence type="predicted"/>
<dbReference type="EMBL" id="BSYO01000032">
    <property type="protein sequence ID" value="GMH27009.1"/>
    <property type="molecule type" value="Genomic_DNA"/>
</dbReference>
<organism evidence="2 3">
    <name type="scientific">Nepenthes gracilis</name>
    <name type="common">Slender pitcher plant</name>
    <dbReference type="NCBI Taxonomy" id="150966"/>
    <lineage>
        <taxon>Eukaryota</taxon>
        <taxon>Viridiplantae</taxon>
        <taxon>Streptophyta</taxon>
        <taxon>Embryophyta</taxon>
        <taxon>Tracheophyta</taxon>
        <taxon>Spermatophyta</taxon>
        <taxon>Magnoliopsida</taxon>
        <taxon>eudicotyledons</taxon>
        <taxon>Gunneridae</taxon>
        <taxon>Pentapetalae</taxon>
        <taxon>Caryophyllales</taxon>
        <taxon>Nepenthaceae</taxon>
        <taxon>Nepenthes</taxon>
    </lineage>
</organism>
<gene>
    <name evidence="2" type="ORF">Nepgr_028852</name>
</gene>
<evidence type="ECO:0000313" key="2">
    <source>
        <dbReference type="EMBL" id="GMH27009.1"/>
    </source>
</evidence>
<name>A0AAD3TD07_NEPGR</name>
<evidence type="ECO:0000313" key="3">
    <source>
        <dbReference type="Proteomes" id="UP001279734"/>
    </source>
</evidence>
<feature type="compositionally biased region" description="Basic residues" evidence="1">
    <location>
        <begin position="9"/>
        <end position="18"/>
    </location>
</feature>
<dbReference type="Proteomes" id="UP001279734">
    <property type="component" value="Unassembled WGS sequence"/>
</dbReference>
<evidence type="ECO:0000256" key="1">
    <source>
        <dbReference type="SAM" id="MobiDB-lite"/>
    </source>
</evidence>
<dbReference type="AlphaFoldDB" id="A0AAD3TD07"/>
<keyword evidence="3" id="KW-1185">Reference proteome</keyword>
<sequence length="196" mass="21290">MATAVSSRTLRRPKRKIQQSKTKGSSSRRRVVLASPSSFSTDTGVPISERMMGMRKSVGEPAILSVSTAPSVQAIEEVAELTSGVQIPDRNAGLELTIFSGLPGLSKISIEPRIEEALGAVLISDSIQLACLQDRIQEVSPASEAPFEDVVNPSIGPANVQPQSIVNPPRFEKEIRCPEIQHPIQWMFKREFAQTG</sequence>
<comment type="caution">
    <text evidence="2">The sequence shown here is derived from an EMBL/GenBank/DDBJ whole genome shotgun (WGS) entry which is preliminary data.</text>
</comment>
<protein>
    <submittedName>
        <fullName evidence="2">Uncharacterized protein</fullName>
    </submittedName>
</protein>
<reference evidence="2" key="1">
    <citation type="submission" date="2023-05" db="EMBL/GenBank/DDBJ databases">
        <title>Nepenthes gracilis genome sequencing.</title>
        <authorList>
            <person name="Fukushima K."/>
        </authorList>
    </citation>
    <scope>NUCLEOTIDE SEQUENCE</scope>
    <source>
        <strain evidence="2">SING2019-196</strain>
    </source>
</reference>
<feature type="region of interest" description="Disordered" evidence="1">
    <location>
        <begin position="1"/>
        <end position="44"/>
    </location>
</feature>